<proteinExistence type="predicted"/>
<name>A0A6A3THA9_9STRA</name>
<dbReference type="AlphaFoldDB" id="A0A6A3THA9"/>
<evidence type="ECO:0000256" key="1">
    <source>
        <dbReference type="SAM" id="SignalP"/>
    </source>
</evidence>
<feature type="signal peptide" evidence="1">
    <location>
        <begin position="1"/>
        <end position="31"/>
    </location>
</feature>
<gene>
    <name evidence="2" type="ORF">PF007_g2115</name>
</gene>
<dbReference type="EMBL" id="QXFZ01000055">
    <property type="protein sequence ID" value="KAE9136673.1"/>
    <property type="molecule type" value="Genomic_DNA"/>
</dbReference>
<accession>A0A6A3THA9</accession>
<evidence type="ECO:0008006" key="4">
    <source>
        <dbReference type="Google" id="ProtNLM"/>
    </source>
</evidence>
<evidence type="ECO:0000313" key="3">
    <source>
        <dbReference type="Proteomes" id="UP000441208"/>
    </source>
</evidence>
<protein>
    <recommendedName>
        <fullName evidence="4">Secreted protein</fullName>
    </recommendedName>
</protein>
<sequence length="188" mass="20398">MDCFKNGGTLGTSISWLRIITMTLVSSSVRSQSCVVGSAGLKHNSLSLVRSCTSPASSFPPPSSATAALYELLCAVRSFVSNSLSSSLRSNLKNCSRSSTSLCPESPCRTHCTMSWCKRPLCSCLSRCHTLLRPAYFSCRLGGASSFQALRNSSVVASFRSRIVSDRSYALKRRSRARSLNLSTVWMT</sequence>
<keyword evidence="1" id="KW-0732">Signal</keyword>
<feature type="chain" id="PRO_5025442003" description="Secreted protein" evidence="1">
    <location>
        <begin position="32"/>
        <end position="188"/>
    </location>
</feature>
<comment type="caution">
    <text evidence="2">The sequence shown here is derived from an EMBL/GenBank/DDBJ whole genome shotgun (WGS) entry which is preliminary data.</text>
</comment>
<reference evidence="2 3" key="1">
    <citation type="submission" date="2018-08" db="EMBL/GenBank/DDBJ databases">
        <title>Genomic investigation of the strawberry pathogen Phytophthora fragariae indicates pathogenicity is determined by transcriptional variation in three key races.</title>
        <authorList>
            <person name="Adams T.M."/>
            <person name="Armitage A.D."/>
            <person name="Sobczyk M.K."/>
            <person name="Bates H.J."/>
            <person name="Dunwell J.M."/>
            <person name="Nellist C.F."/>
            <person name="Harrison R.J."/>
        </authorList>
    </citation>
    <scope>NUCLEOTIDE SEQUENCE [LARGE SCALE GENOMIC DNA]</scope>
    <source>
        <strain evidence="2 3">NOV-71</strain>
    </source>
</reference>
<evidence type="ECO:0000313" key="2">
    <source>
        <dbReference type="EMBL" id="KAE9136673.1"/>
    </source>
</evidence>
<dbReference type="Proteomes" id="UP000441208">
    <property type="component" value="Unassembled WGS sequence"/>
</dbReference>
<organism evidence="2 3">
    <name type="scientific">Phytophthora fragariae</name>
    <dbReference type="NCBI Taxonomy" id="53985"/>
    <lineage>
        <taxon>Eukaryota</taxon>
        <taxon>Sar</taxon>
        <taxon>Stramenopiles</taxon>
        <taxon>Oomycota</taxon>
        <taxon>Peronosporomycetes</taxon>
        <taxon>Peronosporales</taxon>
        <taxon>Peronosporaceae</taxon>
        <taxon>Phytophthora</taxon>
    </lineage>
</organism>